<dbReference type="InterPro" id="IPR001810">
    <property type="entry name" value="F-box_dom"/>
</dbReference>
<dbReference type="Pfam" id="PF12937">
    <property type="entry name" value="F-box-like"/>
    <property type="match status" value="1"/>
</dbReference>
<name>A0AAJ0DJJ9_9PEZI</name>
<dbReference type="GO" id="GO:0000209">
    <property type="term" value="P:protein polyubiquitination"/>
    <property type="evidence" value="ECO:0007669"/>
    <property type="project" value="TreeGrafter"/>
</dbReference>
<dbReference type="EMBL" id="JAWDJX010000009">
    <property type="protein sequence ID" value="KAK3055193.1"/>
    <property type="molecule type" value="Genomic_DNA"/>
</dbReference>
<dbReference type="InterPro" id="IPR039719">
    <property type="entry name" value="FBXO28"/>
</dbReference>
<gene>
    <name evidence="2" type="ORF">LTR09_003746</name>
</gene>
<keyword evidence="3" id="KW-1185">Reference proteome</keyword>
<dbReference type="SUPFAM" id="SSF81383">
    <property type="entry name" value="F-box domain"/>
    <property type="match status" value="1"/>
</dbReference>
<evidence type="ECO:0000259" key="1">
    <source>
        <dbReference type="PROSITE" id="PS50181"/>
    </source>
</evidence>
<organism evidence="2 3">
    <name type="scientific">Extremus antarcticus</name>
    <dbReference type="NCBI Taxonomy" id="702011"/>
    <lineage>
        <taxon>Eukaryota</taxon>
        <taxon>Fungi</taxon>
        <taxon>Dikarya</taxon>
        <taxon>Ascomycota</taxon>
        <taxon>Pezizomycotina</taxon>
        <taxon>Dothideomycetes</taxon>
        <taxon>Dothideomycetidae</taxon>
        <taxon>Mycosphaerellales</taxon>
        <taxon>Extremaceae</taxon>
        <taxon>Extremus</taxon>
    </lineage>
</organism>
<proteinExistence type="predicted"/>
<dbReference type="InterPro" id="IPR036322">
    <property type="entry name" value="WD40_repeat_dom_sf"/>
</dbReference>
<protein>
    <recommendedName>
        <fullName evidence="1">F-box domain-containing protein</fullName>
    </recommendedName>
</protein>
<accession>A0AAJ0DJJ9</accession>
<dbReference type="PANTHER" id="PTHR13252">
    <property type="entry name" value="F-BOX ONLY PROTEIN 28"/>
    <property type="match status" value="1"/>
</dbReference>
<dbReference type="SMART" id="SM00256">
    <property type="entry name" value="FBOX"/>
    <property type="match status" value="1"/>
</dbReference>
<reference evidence="2" key="1">
    <citation type="submission" date="2023-04" db="EMBL/GenBank/DDBJ databases">
        <title>Black Yeasts Isolated from many extreme environments.</title>
        <authorList>
            <person name="Coleine C."/>
            <person name="Stajich J.E."/>
            <person name="Selbmann L."/>
        </authorList>
    </citation>
    <scope>NUCLEOTIDE SEQUENCE</scope>
    <source>
        <strain evidence="2">CCFEE 5312</strain>
    </source>
</reference>
<dbReference type="PROSITE" id="PS50181">
    <property type="entry name" value="FBOX"/>
    <property type="match status" value="1"/>
</dbReference>
<sequence length="618" mass="67469">MDRLPEEVVLNIISCLDVPDIVRVQSISHRYLTLGRDNALWKAECFNHSRAEALRRQRQLLNAQDSRLSELRNAFSALPGGDLTSYDVALLRGSPQPRASSDPRAQARIQRQRALVNWEPDYAHNGFDYYEEYVHRHAPISLGWLRMPKHNVSDKEVQPVATGLGKLMDGQTNSFSKMVAPLDDGSVAIWDIASRSTSASGGNGRLLGQSKRGLLSGRAENDSLESRIVMTETGAVESVAVDSISLKGYFAVQSQLHEVDLTTLQLVSTKQYPFPITALSEANGTTPVTVGTNNTVHLYDPRDPAFTASETAAEGELIGGSVYSHATLAEPGPLSILHHDGAGIDDSSIWVAGRFTSMLNYDRRFFPRLRGTVHSGARIASMCFSPYGVVPRSLDLVRNPDVPMAAMTEARSHPGPTVLAAAEYKGKGSLELHNLGSGSTYQNRQTASASKLLSATTHGGRIVFSDGDGNLKWVEHDGFSYVRTLNINDKPLDAAAQDASDYGIWSSTASEMPGQGDIVQKIMPLRATASTTSSSRTDTNQSNLLLWTGDGALGMLGFGHSNPLGDEEDWHDAVEAQAQTVEQRAKEDAERQYSMRMRRALENNANEVRFVRGLGMMR</sequence>
<dbReference type="Gene3D" id="1.20.1280.50">
    <property type="match status" value="1"/>
</dbReference>
<dbReference type="SUPFAM" id="SSF50978">
    <property type="entry name" value="WD40 repeat-like"/>
    <property type="match status" value="1"/>
</dbReference>
<evidence type="ECO:0000313" key="2">
    <source>
        <dbReference type="EMBL" id="KAK3055193.1"/>
    </source>
</evidence>
<comment type="caution">
    <text evidence="2">The sequence shown here is derived from an EMBL/GenBank/DDBJ whole genome shotgun (WGS) entry which is preliminary data.</text>
</comment>
<dbReference type="PANTHER" id="PTHR13252:SF9">
    <property type="entry name" value="F-BOX ONLY PROTEIN 28"/>
    <property type="match status" value="1"/>
</dbReference>
<dbReference type="InterPro" id="IPR036047">
    <property type="entry name" value="F-box-like_dom_sf"/>
</dbReference>
<dbReference type="AlphaFoldDB" id="A0AAJ0DJJ9"/>
<evidence type="ECO:0000313" key="3">
    <source>
        <dbReference type="Proteomes" id="UP001271007"/>
    </source>
</evidence>
<feature type="domain" description="F-box" evidence="1">
    <location>
        <begin position="1"/>
        <end position="44"/>
    </location>
</feature>
<dbReference type="Proteomes" id="UP001271007">
    <property type="component" value="Unassembled WGS sequence"/>
</dbReference>